<evidence type="ECO:0000256" key="1">
    <source>
        <dbReference type="ARBA" id="ARBA00004604"/>
    </source>
</evidence>
<comment type="subcellular location">
    <subcellularLocation>
        <location evidence="1">Nucleus</location>
        <location evidence="1">Nucleolus</location>
    </subcellularLocation>
</comment>
<dbReference type="GO" id="GO:0003723">
    <property type="term" value="F:RNA binding"/>
    <property type="evidence" value="ECO:0007669"/>
    <property type="project" value="UniProtKB-UniRule"/>
</dbReference>
<evidence type="ECO:0000313" key="11">
    <source>
        <dbReference type="Proteomes" id="UP000006591"/>
    </source>
</evidence>
<evidence type="ECO:0000256" key="5">
    <source>
        <dbReference type="ARBA" id="ARBA00022946"/>
    </source>
</evidence>
<dbReference type="PANTHER" id="PTHR47926:SF436">
    <property type="entry name" value="PENTATRICOPEPTIDE REPEAT-CONTAINING PROTEIN ELI1, CHLOROPLASTIC-LIKE ISOFORM X2"/>
    <property type="match status" value="1"/>
</dbReference>
<protein>
    <recommendedName>
        <fullName evidence="9">RRM domain-containing protein</fullName>
    </recommendedName>
</protein>
<dbReference type="InterPro" id="IPR046849">
    <property type="entry name" value="E2_motif"/>
</dbReference>
<feature type="compositionally biased region" description="Acidic residues" evidence="8">
    <location>
        <begin position="9"/>
        <end position="33"/>
    </location>
</feature>
<dbReference type="InterPro" id="IPR011990">
    <property type="entry name" value="TPR-like_helical_dom_sf"/>
</dbReference>
<dbReference type="InterPro" id="IPR046848">
    <property type="entry name" value="E_motif"/>
</dbReference>
<dbReference type="Pfam" id="PF14432">
    <property type="entry name" value="DYW_deaminase"/>
    <property type="match status" value="1"/>
</dbReference>
<dbReference type="FunFam" id="3.30.70.330:FF:000534">
    <property type="entry name" value="Pre-rRNA-processing protein ESF2"/>
    <property type="match status" value="1"/>
</dbReference>
<dbReference type="PROSITE" id="PS51375">
    <property type="entry name" value="PPR"/>
    <property type="match status" value="4"/>
</dbReference>
<keyword evidence="11" id="KW-1185">Reference proteome</keyword>
<reference evidence="10" key="2">
    <citation type="submission" date="2018-04" db="EMBL/GenBank/DDBJ databases">
        <title>OnivRS2 (Oryza nivara Reference Sequence Version 2).</title>
        <authorList>
            <person name="Zhang J."/>
            <person name="Kudrna D."/>
            <person name="Lee S."/>
            <person name="Talag J."/>
            <person name="Rajasekar S."/>
            <person name="Welchert J."/>
            <person name="Hsing Y.-I."/>
            <person name="Wing R.A."/>
        </authorList>
    </citation>
    <scope>NUCLEOTIDE SEQUENCE [LARGE SCALE GENOMIC DNA]</scope>
    <source>
        <strain evidence="10">SL10</strain>
    </source>
</reference>
<feature type="repeat" description="PPR" evidence="7">
    <location>
        <begin position="279"/>
        <end position="313"/>
    </location>
</feature>
<feature type="domain" description="RRM" evidence="9">
    <location>
        <begin position="51"/>
        <end position="129"/>
    </location>
</feature>
<dbReference type="Pfam" id="PF01535">
    <property type="entry name" value="PPR"/>
    <property type="match status" value="3"/>
</dbReference>
<evidence type="ECO:0000256" key="7">
    <source>
        <dbReference type="PROSITE-ProRule" id="PRU00708"/>
    </source>
</evidence>
<evidence type="ECO:0000256" key="8">
    <source>
        <dbReference type="SAM" id="MobiDB-lite"/>
    </source>
</evidence>
<name>A0A0E0I5A5_ORYNI</name>
<dbReference type="Gene3D" id="3.30.70.330">
    <property type="match status" value="1"/>
</dbReference>
<evidence type="ECO:0000256" key="2">
    <source>
        <dbReference type="ARBA" id="ARBA00005819"/>
    </source>
</evidence>
<dbReference type="PANTHER" id="PTHR47926">
    <property type="entry name" value="PENTATRICOPEPTIDE REPEAT-CONTAINING PROTEIN"/>
    <property type="match status" value="1"/>
</dbReference>
<dbReference type="FunFam" id="1.25.40.10:FF:000329">
    <property type="entry name" value="Pentatricopeptide repeat-containing protein"/>
    <property type="match status" value="1"/>
</dbReference>
<dbReference type="OMA" id="KICNREI"/>
<dbReference type="Pfam" id="PF12854">
    <property type="entry name" value="PPR_1"/>
    <property type="match status" value="1"/>
</dbReference>
<feature type="repeat" description="PPR" evidence="7">
    <location>
        <begin position="372"/>
        <end position="406"/>
    </location>
</feature>
<evidence type="ECO:0000259" key="9">
    <source>
        <dbReference type="PROSITE" id="PS50102"/>
    </source>
</evidence>
<keyword evidence="6" id="KW-0694">RNA-binding</keyword>
<dbReference type="Pfam" id="PF20431">
    <property type="entry name" value="E_motif"/>
    <property type="match status" value="1"/>
</dbReference>
<comment type="similarity">
    <text evidence="2">Belongs to the ESF2/ABP1 family.</text>
</comment>
<dbReference type="STRING" id="4536.A0A0E0I5A5"/>
<dbReference type="Proteomes" id="UP000006591">
    <property type="component" value="Chromosome 7"/>
</dbReference>
<dbReference type="InterPro" id="IPR000504">
    <property type="entry name" value="RRM_dom"/>
</dbReference>
<dbReference type="Gene3D" id="1.25.40.10">
    <property type="entry name" value="Tetratricopeptide repeat domain"/>
    <property type="match status" value="3"/>
</dbReference>
<keyword evidence="5" id="KW-0809">Transit peptide</keyword>
<dbReference type="AlphaFoldDB" id="A0A0E0I5A5"/>
<comment type="similarity">
    <text evidence="3">Belongs to the PPR family. PCMP-H subfamily.</text>
</comment>
<sequence length="780" mass="87812">MAGSSESDYYSEEEEELGWEEDGLGSEGEEEDAEAARERALKRLDGLGKRGVCYLSRVPPNMNPSHVRQMLSKYGEVQRIYLVPEGQGHRKHTNVRAKAYTEGWIEFSKKSVAKRVANLLNGEQIGGKKRSPFYYDIWNIKYLKKFKWDDLVGEIAEKTHIREQKLNLEIAAAKKQRDHYLSNVEKSRTLKHIQERRKKKQKTEGAEFNEVREEKIACPIPQKKPVEETDAKTKPKLPKDILAGHSFLFLLREASASAAARRRLPPLHALLVKLGLQPYARVHNALIQAYAASGLVDDARRVFDGMSHRDTVSFNSMIHAHAMSGDVVSARRLFERVPSPTPVTWTSMVAGLCRAGDVAAARRLFEEMPVRDLVSWNAMMSGLAGNRRPVEALCLFRRMMAEGFAPNRGTVLSALAACAGAGALETGKWIHAFVERKRLFWWWDEFLGTALLDMYAKCGAVELALDVFTKLRSRNTCTWNAMINGLAMNGYSAKALDMFRKMELDRTVVPDEVTFVGVLLACSHGGFVDVGREHFHMIEKKYGIRLILEHYACMVDLLARSGHLQEAHKIIAGMPMKPDAVVWRALLGGCRLHKDVNMAETAISEMEATCSGDHVLLSNLYAAVGRWSGVEDVRRTMRSKGIEKIPGCSSIEINDSIHEFVSGDKSHPSYNDIHAKLAEISARMQQQGYVTETAEVFYDVEEEEKEQALGHHSEKLAIAFGLIGGPPNVAIRIVKNLRFCADCHKFAKLVSQIYHREIVVRDRARFHHFTEGACSCNDFW</sequence>
<accession>A0A0E0I5A5</accession>
<dbReference type="GO" id="GO:0008270">
    <property type="term" value="F:zinc ion binding"/>
    <property type="evidence" value="ECO:0007669"/>
    <property type="project" value="InterPro"/>
</dbReference>
<feature type="region of interest" description="Disordered" evidence="8">
    <location>
        <begin position="1"/>
        <end position="37"/>
    </location>
</feature>
<dbReference type="SUPFAM" id="SSF54928">
    <property type="entry name" value="RNA-binding domain, RBD"/>
    <property type="match status" value="1"/>
</dbReference>
<dbReference type="GO" id="GO:0009451">
    <property type="term" value="P:RNA modification"/>
    <property type="evidence" value="ECO:0007669"/>
    <property type="project" value="InterPro"/>
</dbReference>
<dbReference type="InterPro" id="IPR035979">
    <property type="entry name" value="RBD_domain_sf"/>
</dbReference>
<evidence type="ECO:0000256" key="6">
    <source>
        <dbReference type="PROSITE-ProRule" id="PRU00176"/>
    </source>
</evidence>
<dbReference type="Pfam" id="PF00076">
    <property type="entry name" value="RRM_1"/>
    <property type="match status" value="1"/>
</dbReference>
<organism evidence="10">
    <name type="scientific">Oryza nivara</name>
    <name type="common">Indian wild rice</name>
    <name type="synonym">Oryza sativa f. spontanea</name>
    <dbReference type="NCBI Taxonomy" id="4536"/>
    <lineage>
        <taxon>Eukaryota</taxon>
        <taxon>Viridiplantae</taxon>
        <taxon>Streptophyta</taxon>
        <taxon>Embryophyta</taxon>
        <taxon>Tracheophyta</taxon>
        <taxon>Spermatophyta</taxon>
        <taxon>Magnoliopsida</taxon>
        <taxon>Liliopsida</taxon>
        <taxon>Poales</taxon>
        <taxon>Poaceae</taxon>
        <taxon>BOP clade</taxon>
        <taxon>Oryzoideae</taxon>
        <taxon>Oryzeae</taxon>
        <taxon>Oryzinae</taxon>
        <taxon>Oryza</taxon>
    </lineage>
</organism>
<reference evidence="10" key="1">
    <citation type="submission" date="2015-04" db="UniProtKB">
        <authorList>
            <consortium name="EnsemblPlants"/>
        </authorList>
    </citation>
    <scope>IDENTIFICATION</scope>
    <source>
        <strain evidence="10">SL10</strain>
    </source>
</reference>
<dbReference type="InterPro" id="IPR002885">
    <property type="entry name" value="PPR_rpt"/>
</dbReference>
<keyword evidence="4" id="KW-0677">Repeat</keyword>
<dbReference type="EnsemblPlants" id="ONIVA07G25020.1">
    <property type="protein sequence ID" value="ONIVA07G25020.1"/>
    <property type="gene ID" value="ONIVA07G25020"/>
</dbReference>
<proteinExistence type="inferred from homology"/>
<dbReference type="Gramene" id="ONIVA07G25020.1">
    <property type="protein sequence ID" value="ONIVA07G25020.1"/>
    <property type="gene ID" value="ONIVA07G25020"/>
</dbReference>
<dbReference type="CDD" id="cd12263">
    <property type="entry name" value="RRM_ABT1_like"/>
    <property type="match status" value="1"/>
</dbReference>
<dbReference type="PROSITE" id="PS50102">
    <property type="entry name" value="RRM"/>
    <property type="match status" value="1"/>
</dbReference>
<dbReference type="Pfam" id="PF20430">
    <property type="entry name" value="Eplus_motif"/>
    <property type="match status" value="1"/>
</dbReference>
<dbReference type="NCBIfam" id="TIGR00756">
    <property type="entry name" value="PPR"/>
    <property type="match status" value="4"/>
</dbReference>
<evidence type="ECO:0000256" key="3">
    <source>
        <dbReference type="ARBA" id="ARBA00006643"/>
    </source>
</evidence>
<dbReference type="GO" id="GO:0005730">
    <property type="term" value="C:nucleolus"/>
    <property type="evidence" value="ECO:0007669"/>
    <property type="project" value="UniProtKB-SubCell"/>
</dbReference>
<dbReference type="Pfam" id="PF13041">
    <property type="entry name" value="PPR_2"/>
    <property type="match status" value="1"/>
</dbReference>
<feature type="repeat" description="PPR" evidence="7">
    <location>
        <begin position="475"/>
        <end position="509"/>
    </location>
</feature>
<dbReference type="InterPro" id="IPR032867">
    <property type="entry name" value="DYW_dom"/>
</dbReference>
<dbReference type="InterPro" id="IPR046960">
    <property type="entry name" value="PPR_At4g14850-like_plant"/>
</dbReference>
<dbReference type="FunFam" id="1.25.40.10:FF:000333">
    <property type="entry name" value="Pentatricopeptide repeat-containing protein"/>
    <property type="match status" value="1"/>
</dbReference>
<dbReference type="HOGENOM" id="CLU_359188_0_0_1"/>
<dbReference type="InterPro" id="IPR012677">
    <property type="entry name" value="Nucleotide-bd_a/b_plait_sf"/>
</dbReference>
<dbReference type="eggNOG" id="KOG4197">
    <property type="taxonomic scope" value="Eukaryota"/>
</dbReference>
<dbReference type="eggNOG" id="KOG3152">
    <property type="taxonomic scope" value="Eukaryota"/>
</dbReference>
<evidence type="ECO:0000256" key="4">
    <source>
        <dbReference type="ARBA" id="ARBA00022737"/>
    </source>
</evidence>
<evidence type="ECO:0000313" key="10">
    <source>
        <dbReference type="EnsemblPlants" id="ONIVA07G25020.1"/>
    </source>
</evidence>
<dbReference type="InterPro" id="IPR034353">
    <property type="entry name" value="ABT1/ESF2_RRM"/>
</dbReference>
<feature type="repeat" description="PPR" evidence="7">
    <location>
        <begin position="341"/>
        <end position="371"/>
    </location>
</feature>